<sequence length="118" mass="13302">MESSSGLGAKVAIPRLKQPGQQTVLLRPLRIRSEIVDKACAPDLDRATHKSEVLSTLLKDIRGALNDEYTKRFDDIFKEFENDTPPLSSSVNTRSWKKQLRMPLSDEMDSDRQASNEA</sequence>
<protein>
    <submittedName>
        <fullName evidence="2">Uncharacterized protein</fullName>
    </submittedName>
</protein>
<feature type="compositionally biased region" description="Polar residues" evidence="1">
    <location>
        <begin position="85"/>
        <end position="94"/>
    </location>
</feature>
<dbReference type="Proteomes" id="UP001056012">
    <property type="component" value="Chromosome 1"/>
</dbReference>
<dbReference type="OrthoDB" id="10261408at2759"/>
<keyword evidence="3" id="KW-1185">Reference proteome</keyword>
<accession>A0A9Q8Z360</accession>
<feature type="region of interest" description="Disordered" evidence="1">
    <location>
        <begin position="80"/>
        <end position="118"/>
    </location>
</feature>
<evidence type="ECO:0000313" key="2">
    <source>
        <dbReference type="EMBL" id="USP73999.1"/>
    </source>
</evidence>
<gene>
    <name evidence="2" type="ORF">yc1106_01273</name>
</gene>
<dbReference type="AlphaFoldDB" id="A0A9Q8Z360"/>
<evidence type="ECO:0000256" key="1">
    <source>
        <dbReference type="SAM" id="MobiDB-lite"/>
    </source>
</evidence>
<dbReference type="VEuPathDB" id="FungiDB:yc1106_01273"/>
<evidence type="ECO:0000313" key="3">
    <source>
        <dbReference type="Proteomes" id="UP001056012"/>
    </source>
</evidence>
<dbReference type="EMBL" id="CP089274">
    <property type="protein sequence ID" value="USP73999.1"/>
    <property type="molecule type" value="Genomic_DNA"/>
</dbReference>
<proteinExistence type="predicted"/>
<reference evidence="2" key="1">
    <citation type="submission" date="2021-12" db="EMBL/GenBank/DDBJ databases">
        <title>Curvularia clavata genome.</title>
        <authorList>
            <person name="Cao Y."/>
        </authorList>
    </citation>
    <scope>NUCLEOTIDE SEQUENCE</scope>
    <source>
        <strain evidence="2">Yc1106</strain>
    </source>
</reference>
<organism evidence="2 3">
    <name type="scientific">Curvularia clavata</name>
    <dbReference type="NCBI Taxonomy" id="95742"/>
    <lineage>
        <taxon>Eukaryota</taxon>
        <taxon>Fungi</taxon>
        <taxon>Dikarya</taxon>
        <taxon>Ascomycota</taxon>
        <taxon>Pezizomycotina</taxon>
        <taxon>Dothideomycetes</taxon>
        <taxon>Pleosporomycetidae</taxon>
        <taxon>Pleosporales</taxon>
        <taxon>Pleosporineae</taxon>
        <taxon>Pleosporaceae</taxon>
        <taxon>Curvularia</taxon>
    </lineage>
</organism>
<name>A0A9Q8Z360_CURCL</name>